<evidence type="ECO:0000256" key="4">
    <source>
        <dbReference type="ARBA" id="ARBA00023180"/>
    </source>
</evidence>
<dbReference type="PANTHER" id="PTHR43108:SF8">
    <property type="entry name" value="SD21168P"/>
    <property type="match status" value="1"/>
</dbReference>
<dbReference type="KEGG" id="nmes:H9L09_20880"/>
<sequence>MATTRRRAGIRTGVGLVLAGMLGVLVGMGLDRDTTATASSDLFAGALPAVPHYAGPPAKRPNVVVVMADDMRTDDLRFMPSVRRLMGRTGLTFRNSFSPDPLCCPARASFLTGDYSHNHGVLSHAAPWGFQAFDDHATLATALRGGGYRTAFVGKYLNGYGRMRSKVTGGPSFRYVPAGWTDWIGAVERPPDSGYSSGGTYDYFHTLFNVNGRIDDTHKGQYQTNVLGTLARNLVTKYSRGRAPFFLYLSSVAPHHGGPSEAGDPMGIRSSGGGTIDLVTPARPDWVKGRFDARLTRAPGLPADGGPAEADLSDKPRPLRHKEEPNRAERAGMLNAARQRAEALLVLDQEVGRLVTRLKRTDEWRNTVLVFTSDNGYFLGEHRIRQGKIKAYEPSLRVPFLVTGAGIPHGRRFDPVTTVDLTATIADLARVESAMPYAADGHSVARSFQADRGWTVPIVTEGHEGEQGTTFFPAGGEPKAAGFNDGRTTIGIRTPSSSTSATPTARPSSTTSTATRTSSRTSSTAPTTWRPGPRCRSCGGVTATAPGPPASSRCPRRCSGRPGRTRRRPTCSRAAWSRSTATSAEEGGRGGRRARRPPGDAQRRCSA</sequence>
<dbReference type="AlphaFoldDB" id="A0A7G9RB73"/>
<dbReference type="SUPFAM" id="SSF53649">
    <property type="entry name" value="Alkaline phosphatase-like"/>
    <property type="match status" value="1"/>
</dbReference>
<feature type="transmembrane region" description="Helical" evidence="6">
    <location>
        <begin position="12"/>
        <end position="30"/>
    </location>
</feature>
<evidence type="ECO:0000259" key="7">
    <source>
        <dbReference type="Pfam" id="PF00884"/>
    </source>
</evidence>
<keyword evidence="6" id="KW-0812">Transmembrane</keyword>
<dbReference type="PANTHER" id="PTHR43108">
    <property type="entry name" value="N-ACETYLGLUCOSAMINE-6-SULFATASE FAMILY MEMBER"/>
    <property type="match status" value="1"/>
</dbReference>
<comment type="similarity">
    <text evidence="1">Belongs to the sulfatase family.</text>
</comment>
<keyword evidence="6" id="KW-0472">Membrane</keyword>
<feature type="region of interest" description="Disordered" evidence="5">
    <location>
        <begin position="471"/>
        <end position="607"/>
    </location>
</feature>
<dbReference type="PROSITE" id="PS00149">
    <property type="entry name" value="SULFATASE_2"/>
    <property type="match status" value="1"/>
</dbReference>
<accession>A0A7G9RB73</accession>
<dbReference type="RefSeq" id="WP_187578690.1">
    <property type="nucleotide sequence ID" value="NZ_CP060713.1"/>
</dbReference>
<dbReference type="Proteomes" id="UP000515947">
    <property type="component" value="Chromosome"/>
</dbReference>
<evidence type="ECO:0000256" key="2">
    <source>
        <dbReference type="ARBA" id="ARBA00022729"/>
    </source>
</evidence>
<feature type="compositionally biased region" description="Basic and acidic residues" evidence="5">
    <location>
        <begin position="312"/>
        <end position="330"/>
    </location>
</feature>
<reference evidence="8 9" key="1">
    <citation type="submission" date="2020-08" db="EMBL/GenBank/DDBJ databases">
        <title>Genome sequence of Nocardioides mesophilus KACC 16243T.</title>
        <authorList>
            <person name="Hyun D.-W."/>
            <person name="Bae J.-W."/>
        </authorList>
    </citation>
    <scope>NUCLEOTIDE SEQUENCE [LARGE SCALE GENOMIC DNA]</scope>
    <source>
        <strain evidence="8 9">KACC 16243</strain>
    </source>
</reference>
<evidence type="ECO:0000256" key="3">
    <source>
        <dbReference type="ARBA" id="ARBA00022801"/>
    </source>
</evidence>
<evidence type="ECO:0000313" key="8">
    <source>
        <dbReference type="EMBL" id="QNN52848.1"/>
    </source>
</evidence>
<keyword evidence="3" id="KW-0378">Hydrolase</keyword>
<keyword evidence="4" id="KW-0325">Glycoprotein</keyword>
<proteinExistence type="inferred from homology"/>
<dbReference type="PROSITE" id="PS00523">
    <property type="entry name" value="SULFATASE_1"/>
    <property type="match status" value="1"/>
</dbReference>
<evidence type="ECO:0000256" key="6">
    <source>
        <dbReference type="SAM" id="Phobius"/>
    </source>
</evidence>
<evidence type="ECO:0000313" key="9">
    <source>
        <dbReference type="Proteomes" id="UP000515947"/>
    </source>
</evidence>
<feature type="compositionally biased region" description="Low complexity" evidence="5">
    <location>
        <begin position="571"/>
        <end position="585"/>
    </location>
</feature>
<dbReference type="GO" id="GO:0016787">
    <property type="term" value="F:hydrolase activity"/>
    <property type="evidence" value="ECO:0007669"/>
    <property type="project" value="UniProtKB-KW"/>
</dbReference>
<dbReference type="CDD" id="cd16147">
    <property type="entry name" value="G6S"/>
    <property type="match status" value="1"/>
</dbReference>
<evidence type="ECO:0000256" key="5">
    <source>
        <dbReference type="SAM" id="MobiDB-lite"/>
    </source>
</evidence>
<feature type="domain" description="Sulfatase N-terminal" evidence="7">
    <location>
        <begin position="61"/>
        <end position="429"/>
    </location>
</feature>
<organism evidence="8 9">
    <name type="scientific">Nocardioides mesophilus</name>
    <dbReference type="NCBI Taxonomy" id="433659"/>
    <lineage>
        <taxon>Bacteria</taxon>
        <taxon>Bacillati</taxon>
        <taxon>Actinomycetota</taxon>
        <taxon>Actinomycetes</taxon>
        <taxon>Propionibacteriales</taxon>
        <taxon>Nocardioidaceae</taxon>
        <taxon>Nocardioides</taxon>
    </lineage>
</organism>
<name>A0A7G9RB73_9ACTN</name>
<keyword evidence="9" id="KW-1185">Reference proteome</keyword>
<feature type="region of interest" description="Disordered" evidence="5">
    <location>
        <begin position="297"/>
        <end position="330"/>
    </location>
</feature>
<gene>
    <name evidence="8" type="ORF">H9L09_20880</name>
</gene>
<dbReference type="EMBL" id="CP060713">
    <property type="protein sequence ID" value="QNN52848.1"/>
    <property type="molecule type" value="Genomic_DNA"/>
</dbReference>
<evidence type="ECO:0000256" key="1">
    <source>
        <dbReference type="ARBA" id="ARBA00008779"/>
    </source>
</evidence>
<dbReference type="Gene3D" id="3.40.720.10">
    <property type="entry name" value="Alkaline Phosphatase, subunit A"/>
    <property type="match status" value="1"/>
</dbReference>
<feature type="compositionally biased region" description="Low complexity" evidence="5">
    <location>
        <begin position="493"/>
        <end position="528"/>
    </location>
</feature>
<keyword evidence="6" id="KW-1133">Transmembrane helix</keyword>
<dbReference type="InterPro" id="IPR000917">
    <property type="entry name" value="Sulfatase_N"/>
</dbReference>
<dbReference type="Pfam" id="PF00884">
    <property type="entry name" value="Sulfatase"/>
    <property type="match status" value="1"/>
</dbReference>
<dbReference type="InterPro" id="IPR017850">
    <property type="entry name" value="Alkaline_phosphatase_core_sf"/>
</dbReference>
<dbReference type="InterPro" id="IPR024607">
    <property type="entry name" value="Sulfatase_CS"/>
</dbReference>
<feature type="compositionally biased region" description="Basic and acidic residues" evidence="5">
    <location>
        <begin position="597"/>
        <end position="607"/>
    </location>
</feature>
<feature type="compositionally biased region" description="Basic residues" evidence="5">
    <location>
        <begin position="554"/>
        <end position="570"/>
    </location>
</feature>
<protein>
    <submittedName>
        <fullName evidence="8">Sulfatase</fullName>
    </submittedName>
</protein>
<keyword evidence="2" id="KW-0732">Signal</keyword>